<proteinExistence type="predicted"/>
<gene>
    <name evidence="1" type="ORF">K3718_06135</name>
</gene>
<sequence>MNCYELYGDYTSEDFESCGWSETEEKRTPRPGGYWNPHDGRFLLDGRMHPEDQERMSSLWVRIAGKTHKPLQVIGEFSFVQGDIAAFWQDLAFGTHERDPEGIDLIHQPKVWSNTANAPVTDPAFYFVNILRRIESWDEEKTEIIGSNPVDGYYTGFAIRGGTRVLKKSAVQGAWLWRDAKTLHVLC</sequence>
<dbReference type="RefSeq" id="WP_259965326.1">
    <property type="nucleotide sequence ID" value="NZ_CP081051.1"/>
</dbReference>
<name>A0ABY5WMK3_9RHOB</name>
<evidence type="ECO:0000313" key="2">
    <source>
        <dbReference type="Proteomes" id="UP001058514"/>
    </source>
</evidence>
<evidence type="ECO:0000313" key="1">
    <source>
        <dbReference type="EMBL" id="UWQ42665.1"/>
    </source>
</evidence>
<organism evidence="1 2">
    <name type="scientific">Leisingera aquaemixtae</name>
    <dbReference type="NCBI Taxonomy" id="1396826"/>
    <lineage>
        <taxon>Bacteria</taxon>
        <taxon>Pseudomonadati</taxon>
        <taxon>Pseudomonadota</taxon>
        <taxon>Alphaproteobacteria</taxon>
        <taxon>Rhodobacterales</taxon>
        <taxon>Roseobacteraceae</taxon>
        <taxon>Leisingera</taxon>
    </lineage>
</organism>
<reference evidence="1" key="1">
    <citation type="submission" date="2021-08" db="EMBL/GenBank/DDBJ databases">
        <authorList>
            <person name="Nwanade C."/>
            <person name="Wang M."/>
            <person name="Masoudi A."/>
            <person name="Yu Z."/>
            <person name="Liu J."/>
        </authorList>
    </citation>
    <scope>NUCLEOTIDE SEQUENCE</scope>
    <source>
        <strain evidence="1">S166</strain>
    </source>
</reference>
<keyword evidence="2" id="KW-1185">Reference proteome</keyword>
<protein>
    <submittedName>
        <fullName evidence="1">Uncharacterized protein</fullName>
    </submittedName>
</protein>
<dbReference type="EMBL" id="CP081051">
    <property type="protein sequence ID" value="UWQ42665.1"/>
    <property type="molecule type" value="Genomic_DNA"/>
</dbReference>
<dbReference type="Proteomes" id="UP001058514">
    <property type="component" value="Chromosome"/>
</dbReference>
<accession>A0ABY5WMK3</accession>